<sequence length="275" mass="29321">MTFPSFPTSSAREASSVREAFPVRDASSVRDAFAVLAGLVGPFLAALVLLPLRASVTHTNLALLFVVVVVAVSALGNRFAGALAALSAAAWFDFFHTEPYQSFHIQDRADVETAVLLLVVGLIVSQLAARGRTLGRAALADASHLERLHGVTRLARHSTDADEVVQRVRRELVDVLDLQACRFVHGASTGAPARLEPDGSVTVPGWIWDLERQGWPYEEIELPAVVHGRSRGRYVLTPAPGVVPPPLEARLVAVDLAVQAAAALDGDPAPGAVRR</sequence>
<comment type="caution">
    <text evidence="13">The sequence shown here is derived from an EMBL/GenBank/DDBJ whole genome shotgun (WGS) entry which is preliminary data.</text>
</comment>
<proteinExistence type="predicted"/>
<evidence type="ECO:0000256" key="3">
    <source>
        <dbReference type="ARBA" id="ARBA00022679"/>
    </source>
</evidence>
<organism evidence="13 14">
    <name type="scientific">Streptomyces nymphaeiformis</name>
    <dbReference type="NCBI Taxonomy" id="2663842"/>
    <lineage>
        <taxon>Bacteria</taxon>
        <taxon>Bacillati</taxon>
        <taxon>Actinomycetota</taxon>
        <taxon>Actinomycetes</taxon>
        <taxon>Kitasatosporales</taxon>
        <taxon>Streptomycetaceae</taxon>
        <taxon>Streptomyces</taxon>
    </lineage>
</organism>
<keyword evidence="6 13" id="KW-0418">Kinase</keyword>
<keyword evidence="7" id="KW-0067">ATP-binding</keyword>
<feature type="transmembrane region" description="Helical" evidence="11">
    <location>
        <begin position="62"/>
        <end position="91"/>
    </location>
</feature>
<evidence type="ECO:0000256" key="8">
    <source>
        <dbReference type="ARBA" id="ARBA00022989"/>
    </source>
</evidence>
<feature type="transmembrane region" description="Helical" evidence="11">
    <location>
        <begin position="32"/>
        <end position="50"/>
    </location>
</feature>
<reference evidence="13 14" key="1">
    <citation type="submission" date="2020-08" db="EMBL/GenBank/DDBJ databases">
        <title>Genomic Encyclopedia of Type Strains, Phase III (KMG-III): the genomes of soil and plant-associated and newly described type strains.</title>
        <authorList>
            <person name="Whitman W."/>
        </authorList>
    </citation>
    <scope>NUCLEOTIDE SEQUENCE [LARGE SCALE GENOMIC DNA]</scope>
    <source>
        <strain evidence="13 14">SFB5A</strain>
    </source>
</reference>
<keyword evidence="14" id="KW-1185">Reference proteome</keyword>
<keyword evidence="8 11" id="KW-1133">Transmembrane helix</keyword>
<protein>
    <submittedName>
        <fullName evidence="13">K+-sensing histidine kinase KdpD</fullName>
    </submittedName>
</protein>
<keyword evidence="5" id="KW-0547">Nucleotide-binding</keyword>
<evidence type="ECO:0000256" key="4">
    <source>
        <dbReference type="ARBA" id="ARBA00022692"/>
    </source>
</evidence>
<gene>
    <name evidence="13" type="ORF">GGE06_005323</name>
</gene>
<evidence type="ECO:0000313" key="14">
    <source>
        <dbReference type="Proteomes" id="UP000582643"/>
    </source>
</evidence>
<dbReference type="Pfam" id="PF13493">
    <property type="entry name" value="DUF4118"/>
    <property type="match status" value="1"/>
</dbReference>
<keyword evidence="10 11" id="KW-0472">Membrane</keyword>
<feature type="domain" description="Sensor protein KdpD transmembrane" evidence="12">
    <location>
        <begin position="36"/>
        <end position="137"/>
    </location>
</feature>
<dbReference type="InterPro" id="IPR025201">
    <property type="entry name" value="KdpD_TM"/>
</dbReference>
<keyword evidence="9" id="KW-0902">Two-component regulatory system</keyword>
<dbReference type="EMBL" id="JACHJY010000008">
    <property type="protein sequence ID" value="MBB4984377.1"/>
    <property type="molecule type" value="Genomic_DNA"/>
</dbReference>
<evidence type="ECO:0000256" key="10">
    <source>
        <dbReference type="ARBA" id="ARBA00023136"/>
    </source>
</evidence>
<dbReference type="RefSeq" id="WP_184931984.1">
    <property type="nucleotide sequence ID" value="NZ_JACHJY010000008.1"/>
</dbReference>
<dbReference type="InterPro" id="IPR038318">
    <property type="entry name" value="KdpD_sf"/>
</dbReference>
<dbReference type="GO" id="GO:0016301">
    <property type="term" value="F:kinase activity"/>
    <property type="evidence" value="ECO:0007669"/>
    <property type="project" value="UniProtKB-KW"/>
</dbReference>
<keyword evidence="2" id="KW-0597">Phosphoprotein</keyword>
<comment type="subcellular location">
    <subcellularLocation>
        <location evidence="1">Membrane</location>
        <topology evidence="1">Multi-pass membrane protein</topology>
    </subcellularLocation>
</comment>
<evidence type="ECO:0000256" key="5">
    <source>
        <dbReference type="ARBA" id="ARBA00022741"/>
    </source>
</evidence>
<dbReference type="Proteomes" id="UP000582643">
    <property type="component" value="Unassembled WGS sequence"/>
</dbReference>
<keyword evidence="3" id="KW-0808">Transferase</keyword>
<dbReference type="AlphaFoldDB" id="A0A7W7XDT8"/>
<evidence type="ECO:0000256" key="9">
    <source>
        <dbReference type="ARBA" id="ARBA00023012"/>
    </source>
</evidence>
<dbReference type="Gene3D" id="1.20.120.620">
    <property type="entry name" value="Backbone structure of the membrane domain of e. Coli histidine kinase receptor kdpd"/>
    <property type="match status" value="1"/>
</dbReference>
<evidence type="ECO:0000313" key="13">
    <source>
        <dbReference type="EMBL" id="MBB4984377.1"/>
    </source>
</evidence>
<evidence type="ECO:0000256" key="7">
    <source>
        <dbReference type="ARBA" id="ARBA00022840"/>
    </source>
</evidence>
<evidence type="ECO:0000259" key="12">
    <source>
        <dbReference type="Pfam" id="PF13493"/>
    </source>
</evidence>
<dbReference type="GO" id="GO:0005524">
    <property type="term" value="F:ATP binding"/>
    <property type="evidence" value="ECO:0007669"/>
    <property type="project" value="UniProtKB-KW"/>
</dbReference>
<evidence type="ECO:0000256" key="1">
    <source>
        <dbReference type="ARBA" id="ARBA00004141"/>
    </source>
</evidence>
<name>A0A7W7XDT8_9ACTN</name>
<evidence type="ECO:0000256" key="2">
    <source>
        <dbReference type="ARBA" id="ARBA00022553"/>
    </source>
</evidence>
<evidence type="ECO:0000256" key="11">
    <source>
        <dbReference type="SAM" id="Phobius"/>
    </source>
</evidence>
<dbReference type="GO" id="GO:0016020">
    <property type="term" value="C:membrane"/>
    <property type="evidence" value="ECO:0007669"/>
    <property type="project" value="UniProtKB-SubCell"/>
</dbReference>
<dbReference type="GO" id="GO:0000160">
    <property type="term" value="P:phosphorelay signal transduction system"/>
    <property type="evidence" value="ECO:0007669"/>
    <property type="project" value="UniProtKB-KW"/>
</dbReference>
<accession>A0A7W7XDT8</accession>
<keyword evidence="4 11" id="KW-0812">Transmembrane</keyword>
<evidence type="ECO:0000256" key="6">
    <source>
        <dbReference type="ARBA" id="ARBA00022777"/>
    </source>
</evidence>